<comment type="catalytic activity">
    <reaction evidence="3 4">
        <text>[thioredoxin]-disulfide + L-methionine + H2O = L-methionine (S)-S-oxide + [thioredoxin]-dithiol</text>
        <dbReference type="Rhea" id="RHEA:19993"/>
        <dbReference type="Rhea" id="RHEA-COMP:10698"/>
        <dbReference type="Rhea" id="RHEA-COMP:10700"/>
        <dbReference type="ChEBI" id="CHEBI:15377"/>
        <dbReference type="ChEBI" id="CHEBI:29950"/>
        <dbReference type="ChEBI" id="CHEBI:50058"/>
        <dbReference type="ChEBI" id="CHEBI:57844"/>
        <dbReference type="ChEBI" id="CHEBI:58772"/>
        <dbReference type="EC" id="1.8.4.11"/>
    </reaction>
</comment>
<accession>A0A4R8DXV4</accession>
<dbReference type="EC" id="1.8.4.11" evidence="4"/>
<dbReference type="NCBIfam" id="TIGR00401">
    <property type="entry name" value="msrA"/>
    <property type="match status" value="1"/>
</dbReference>
<dbReference type="PANTHER" id="PTHR43774">
    <property type="entry name" value="PEPTIDE METHIONINE SULFOXIDE REDUCTASE"/>
    <property type="match status" value="1"/>
</dbReference>
<dbReference type="PANTHER" id="PTHR43774:SF1">
    <property type="entry name" value="PEPTIDE METHIONINE SULFOXIDE REDUCTASE MSRA 2"/>
    <property type="match status" value="1"/>
</dbReference>
<gene>
    <name evidence="4" type="primary">msrA</name>
    <name evidence="7" type="ORF">EDB95_3453</name>
</gene>
<keyword evidence="1 4" id="KW-0560">Oxidoreductase</keyword>
<feature type="domain" description="Peptide methionine sulphoxide reductase MsrA" evidence="6">
    <location>
        <begin position="43"/>
        <end position="191"/>
    </location>
</feature>
<name>A0A4R8DXV4_9BACT</name>
<evidence type="ECO:0000259" key="6">
    <source>
        <dbReference type="Pfam" id="PF01625"/>
    </source>
</evidence>
<evidence type="ECO:0000256" key="2">
    <source>
        <dbReference type="ARBA" id="ARBA00047806"/>
    </source>
</evidence>
<evidence type="ECO:0000256" key="5">
    <source>
        <dbReference type="SAM" id="SignalP"/>
    </source>
</evidence>
<dbReference type="GO" id="GO:0033744">
    <property type="term" value="F:L-methionine:thioredoxin-disulfide S-oxidoreductase activity"/>
    <property type="evidence" value="ECO:0007669"/>
    <property type="project" value="RHEA"/>
</dbReference>
<reference evidence="7 8" key="1">
    <citation type="submission" date="2019-03" db="EMBL/GenBank/DDBJ databases">
        <title>Genomic Encyclopedia of Type Strains, Phase IV (KMG-IV): sequencing the most valuable type-strain genomes for metagenomic binning, comparative biology and taxonomic classification.</title>
        <authorList>
            <person name="Goeker M."/>
        </authorList>
    </citation>
    <scope>NUCLEOTIDE SEQUENCE [LARGE SCALE GENOMIC DNA]</scope>
    <source>
        <strain evidence="7 8">DSM 100059</strain>
    </source>
</reference>
<evidence type="ECO:0000256" key="3">
    <source>
        <dbReference type="ARBA" id="ARBA00048782"/>
    </source>
</evidence>
<keyword evidence="8" id="KW-1185">Reference proteome</keyword>
<comment type="function">
    <text evidence="4">Has an important function as a repair enzyme for proteins that have been inactivated by oxidation. Catalyzes the reversible oxidation-reduction of methionine sulfoxide in proteins to methionine.</text>
</comment>
<sequence length="214" mass="23965">MQMKTILSTAVFALLLGTSCAQTPSVKIPRATSTKPAPGEKVATFSEGCFWHAEIVFQSLEGVRDAVSGYSGGTDTDPTYEKVETGETGHAETVNVYYDPARISYETLVKAFFASQDPTEVNRQGNDVGTQYRSVAFYRNDQEKATILAEIKRITPQYKAPIATQVVPFEHFYPAEAYHQEYIYHHPENPYVEGVSIPDYLRFRQTFPGPYKAL</sequence>
<proteinExistence type="inferred from homology"/>
<dbReference type="Gene3D" id="3.30.1060.10">
    <property type="entry name" value="Peptide methionine sulphoxide reductase MsrA"/>
    <property type="match status" value="1"/>
</dbReference>
<evidence type="ECO:0000313" key="8">
    <source>
        <dbReference type="Proteomes" id="UP000294498"/>
    </source>
</evidence>
<dbReference type="Proteomes" id="UP000294498">
    <property type="component" value="Unassembled WGS sequence"/>
</dbReference>
<protein>
    <recommendedName>
        <fullName evidence="4">Peptide methionine sulfoxide reductase MsrA</fullName>
        <shortName evidence="4">Protein-methionine-S-oxide reductase</shortName>
        <ecNumber evidence="4">1.8.4.11</ecNumber>
    </recommendedName>
    <alternativeName>
        <fullName evidence="4">Peptide-methionine (S)-S-oxide reductase</fullName>
        <shortName evidence="4">Peptide Met(O) reductase</shortName>
    </alternativeName>
</protein>
<dbReference type="Pfam" id="PF01625">
    <property type="entry name" value="PMSR"/>
    <property type="match status" value="1"/>
</dbReference>
<evidence type="ECO:0000313" key="7">
    <source>
        <dbReference type="EMBL" id="TDX02395.1"/>
    </source>
</evidence>
<dbReference type="PROSITE" id="PS51257">
    <property type="entry name" value="PROKAR_LIPOPROTEIN"/>
    <property type="match status" value="1"/>
</dbReference>
<feature type="active site" evidence="4">
    <location>
        <position position="49"/>
    </location>
</feature>
<evidence type="ECO:0000256" key="4">
    <source>
        <dbReference type="HAMAP-Rule" id="MF_01401"/>
    </source>
</evidence>
<dbReference type="SUPFAM" id="SSF55068">
    <property type="entry name" value="Peptide methionine sulfoxide reductase"/>
    <property type="match status" value="1"/>
</dbReference>
<dbReference type="EMBL" id="SODV01000001">
    <property type="protein sequence ID" value="TDX02395.1"/>
    <property type="molecule type" value="Genomic_DNA"/>
</dbReference>
<comment type="catalytic activity">
    <reaction evidence="2 4">
        <text>L-methionyl-[protein] + [thioredoxin]-disulfide + H2O = L-methionyl-(S)-S-oxide-[protein] + [thioredoxin]-dithiol</text>
        <dbReference type="Rhea" id="RHEA:14217"/>
        <dbReference type="Rhea" id="RHEA-COMP:10698"/>
        <dbReference type="Rhea" id="RHEA-COMP:10700"/>
        <dbReference type="Rhea" id="RHEA-COMP:12313"/>
        <dbReference type="Rhea" id="RHEA-COMP:12315"/>
        <dbReference type="ChEBI" id="CHEBI:15377"/>
        <dbReference type="ChEBI" id="CHEBI:16044"/>
        <dbReference type="ChEBI" id="CHEBI:29950"/>
        <dbReference type="ChEBI" id="CHEBI:44120"/>
        <dbReference type="ChEBI" id="CHEBI:50058"/>
        <dbReference type="EC" id="1.8.4.11"/>
    </reaction>
</comment>
<keyword evidence="5" id="KW-0732">Signal</keyword>
<dbReference type="InterPro" id="IPR002569">
    <property type="entry name" value="Met_Sox_Rdtase_MsrA_dom"/>
</dbReference>
<feature type="chain" id="PRO_5020584279" description="Peptide methionine sulfoxide reductase MsrA" evidence="5">
    <location>
        <begin position="22"/>
        <end position="214"/>
    </location>
</feature>
<comment type="similarity">
    <text evidence="4">Belongs to the MsrA Met sulfoxide reductase family.</text>
</comment>
<evidence type="ECO:0000256" key="1">
    <source>
        <dbReference type="ARBA" id="ARBA00023002"/>
    </source>
</evidence>
<organism evidence="7 8">
    <name type="scientific">Dinghuibacter silviterrae</name>
    <dbReference type="NCBI Taxonomy" id="1539049"/>
    <lineage>
        <taxon>Bacteria</taxon>
        <taxon>Pseudomonadati</taxon>
        <taxon>Bacteroidota</taxon>
        <taxon>Chitinophagia</taxon>
        <taxon>Chitinophagales</taxon>
        <taxon>Chitinophagaceae</taxon>
        <taxon>Dinghuibacter</taxon>
    </lineage>
</organism>
<dbReference type="AlphaFoldDB" id="A0A4R8DXV4"/>
<dbReference type="HAMAP" id="MF_01401">
    <property type="entry name" value="MsrA"/>
    <property type="match status" value="1"/>
</dbReference>
<comment type="caution">
    <text evidence="7">The sequence shown here is derived from an EMBL/GenBank/DDBJ whole genome shotgun (WGS) entry which is preliminary data.</text>
</comment>
<feature type="signal peptide" evidence="5">
    <location>
        <begin position="1"/>
        <end position="21"/>
    </location>
</feature>
<dbReference type="InterPro" id="IPR036509">
    <property type="entry name" value="Met_Sox_Rdtase_MsrA_sf"/>
</dbReference>
<dbReference type="GO" id="GO:0008113">
    <property type="term" value="F:peptide-methionine (S)-S-oxide reductase activity"/>
    <property type="evidence" value="ECO:0007669"/>
    <property type="project" value="UniProtKB-UniRule"/>
</dbReference>